<evidence type="ECO:0000256" key="1">
    <source>
        <dbReference type="ARBA" id="ARBA00022729"/>
    </source>
</evidence>
<dbReference type="PANTHER" id="PTHR35037">
    <property type="entry name" value="C-TERMINAL REGION OF AIDA-LIKE PROTEIN"/>
    <property type="match status" value="1"/>
</dbReference>
<proteinExistence type="predicted"/>
<dbReference type="GO" id="GO:0006508">
    <property type="term" value="P:proteolysis"/>
    <property type="evidence" value="ECO:0007669"/>
    <property type="project" value="UniProtKB-KW"/>
</dbReference>
<dbReference type="InterPro" id="IPR013425">
    <property type="entry name" value="Autotrns_rpt"/>
</dbReference>
<organism evidence="4 5">
    <name type="scientific">Fusobacterium pseudoperiodonticum</name>
    <dbReference type="NCBI Taxonomy" id="2663009"/>
    <lineage>
        <taxon>Bacteria</taxon>
        <taxon>Fusobacteriati</taxon>
        <taxon>Fusobacteriota</taxon>
        <taxon>Fusobacteriia</taxon>
        <taxon>Fusobacteriales</taxon>
        <taxon>Fusobacteriaceae</taxon>
        <taxon>Fusobacterium</taxon>
    </lineage>
</organism>
<dbReference type="PROSITE" id="PS51208">
    <property type="entry name" value="AUTOTRANSPORTER"/>
    <property type="match status" value="1"/>
</dbReference>
<dbReference type="GO" id="GO:0004252">
    <property type="term" value="F:serine-type endopeptidase activity"/>
    <property type="evidence" value="ECO:0007669"/>
    <property type="project" value="InterPro"/>
</dbReference>
<dbReference type="InterPro" id="IPR036709">
    <property type="entry name" value="Autotransporte_beta_dom_sf"/>
</dbReference>
<dbReference type="NCBIfam" id="TIGR02601">
    <property type="entry name" value="autotrns_rpt"/>
    <property type="match status" value="1"/>
</dbReference>
<feature type="domain" description="Autotransporter" evidence="3">
    <location>
        <begin position="775"/>
        <end position="1046"/>
    </location>
</feature>
<dbReference type="Pfam" id="PF03797">
    <property type="entry name" value="Autotransporter"/>
    <property type="match status" value="1"/>
</dbReference>
<dbReference type="InterPro" id="IPR000209">
    <property type="entry name" value="Peptidase_S8/S53_dom"/>
</dbReference>
<dbReference type="PROSITE" id="PS51257">
    <property type="entry name" value="PROKAR_LIPOPROTEIN"/>
    <property type="match status" value="1"/>
</dbReference>
<dbReference type="InterPro" id="IPR005546">
    <property type="entry name" value="Autotransporte_beta"/>
</dbReference>
<dbReference type="Gene3D" id="2.40.128.130">
    <property type="entry name" value="Autotransporter beta-domain"/>
    <property type="match status" value="1"/>
</dbReference>
<feature type="signal peptide" evidence="2">
    <location>
        <begin position="1"/>
        <end position="26"/>
    </location>
</feature>
<dbReference type="PANTHER" id="PTHR35037:SF3">
    <property type="entry name" value="C-TERMINAL REGION OF AIDA-LIKE PROTEIN"/>
    <property type="match status" value="1"/>
</dbReference>
<name>A0A2D3NXJ3_9FUSO</name>
<dbReference type="SMART" id="SM00869">
    <property type="entry name" value="Autotransporter"/>
    <property type="match status" value="1"/>
</dbReference>
<dbReference type="Pfam" id="PF00082">
    <property type="entry name" value="Peptidase_S8"/>
    <property type="match status" value="1"/>
</dbReference>
<dbReference type="AlphaFoldDB" id="A0A2D3NXJ3"/>
<dbReference type="InterPro" id="IPR036852">
    <property type="entry name" value="Peptidase_S8/S53_dom_sf"/>
</dbReference>
<keyword evidence="1 2" id="KW-0732">Signal</keyword>
<keyword evidence="4" id="KW-0378">Hydrolase</keyword>
<evidence type="ECO:0000256" key="2">
    <source>
        <dbReference type="SAM" id="SignalP"/>
    </source>
</evidence>
<evidence type="ECO:0000313" key="5">
    <source>
        <dbReference type="Proteomes" id="UP000230056"/>
    </source>
</evidence>
<dbReference type="SUPFAM" id="SSF103515">
    <property type="entry name" value="Autotransporter"/>
    <property type="match status" value="1"/>
</dbReference>
<dbReference type="InterPro" id="IPR051551">
    <property type="entry name" value="Autotransporter_adhesion"/>
</dbReference>
<dbReference type="RefSeq" id="WP_100025092.1">
    <property type="nucleotide sequence ID" value="NZ_CP024699.1"/>
</dbReference>
<sequence length="1046" mass="113081">MKKEILKSKMMLIALASILFVSCGGGGGGGGGGATNLPVNPGTNPGTPKTIEDTFPTVDTGLDKSNMSALKTNLYNAQRSSGASIPNDNSVVDGNGVRVAVLDSNFVDAVRTTAEDKDGHSITPRRNKNLTDIYTDIEIISPSQPYIEDAIPGTSISATKMEHGEEVLEVIGDLHAAPNNLATTIRLNNKANNKIGLIVGSIGWNYQYVNPEDGSTKTRTGGILATKEVYDAAMAKFGSQSVKIFNQSFGASQAYDDPEFRTYRGEGNLPLTFEQMNSTDPENYMLPYFRDIVENKGGLFIWAAGNEENQNASLEAGFPYFDKRVEPGWISVVGISTEKGSQYNVLDGLSRAGSEAAYWSISADADGVPKITSISPLDGSIESGSSYAAPRVTRAAALVYDKFDWMTANQIRQTLFTTTDKTELTQDPATMSEANLRNVTMFPDSTYGWGMLNERRALKGPGAFMDISKYGDTSIFKANLPAGKVSYFDNDIYGNGGLEKLGAGTLHLTGNNSFSGGSKVTEGTLEIHQIHSSPITVGLGGTLVLNPKAIVGYDTSGFSLVGTVDPQKITDSGIKVKNYGNVKFNGNTAIIGGDYVAYTGSTTQVGFKNAVKVLGTIRIENANISVLSNDYITKNVTATIMEGQSVEGNIANVETNGMRTASAEVRDGKVIATLSRQNVVDYVGEDASASTKNVAENVEKVFEDLDNKIEKGIATEKEVLAARTLQTMASTTFTSATEVMSGEIYASAQALTLSQAQDVNRDLSNRFSRIDNLKNSKDDTEVWFSALGGAGKLRRDGYASADTRIVGGQAGIDKRFTPTTTLGLALNYSYAKANFDKYAGESKSDMVGLSLYGKQDLGNDFYLAGRLGLANVSSKVERELLTATGDRIEGKINHHDKMLSTYLEFGKKFNWFTPFVGISQDYLRRGSFDESTATWGIKADKKTYRATNFLVGARAEYVADKYKLHASLSHSINTDKRDLAYEGRFTGSNVSQKYYGVKQSKHTTWVGFGVFREITPAFGVYGNIDFRIESNKGRDSVISTGIQYRF</sequence>
<dbReference type="InterPro" id="IPR034061">
    <property type="entry name" value="Peptidases_S8_Autotransporter"/>
</dbReference>
<protein>
    <submittedName>
        <fullName evidence="4">Serine protease</fullName>
    </submittedName>
</protein>
<dbReference type="Pfam" id="PF12951">
    <property type="entry name" value="PATR"/>
    <property type="match status" value="1"/>
</dbReference>
<dbReference type="CDD" id="cd04848">
    <property type="entry name" value="Peptidases_S8_Autotransporter_serine_protease_like"/>
    <property type="match status" value="1"/>
</dbReference>
<keyword evidence="4" id="KW-0645">Protease</keyword>
<gene>
    <name evidence="4" type="ORF">CTM72_08380</name>
</gene>
<dbReference type="Gene3D" id="3.40.50.200">
    <property type="entry name" value="Peptidase S8/S53 domain"/>
    <property type="match status" value="1"/>
</dbReference>
<reference evidence="4 5" key="1">
    <citation type="submission" date="2017-11" db="EMBL/GenBank/DDBJ databases">
        <title>Genome sequencing of Fusobacterium periodonticum KCOM 1261.</title>
        <authorList>
            <person name="Kook J.-K."/>
            <person name="Park S.-N."/>
            <person name="Lim Y.K."/>
        </authorList>
    </citation>
    <scope>NUCLEOTIDE SEQUENCE [LARGE SCALE GENOMIC DNA]</scope>
    <source>
        <strain evidence="4 5">KCOM 1261</strain>
    </source>
</reference>
<accession>A0A2D3NXJ3</accession>
<feature type="chain" id="PRO_5013622405" evidence="2">
    <location>
        <begin position="27"/>
        <end position="1046"/>
    </location>
</feature>
<dbReference type="NCBIfam" id="NF033865">
    <property type="entry name" value="fusolisin"/>
    <property type="match status" value="1"/>
</dbReference>
<evidence type="ECO:0000259" key="3">
    <source>
        <dbReference type="PROSITE" id="PS51208"/>
    </source>
</evidence>
<evidence type="ECO:0000313" key="4">
    <source>
        <dbReference type="EMBL" id="ATV59726.1"/>
    </source>
</evidence>
<dbReference type="EMBL" id="CP024699">
    <property type="protein sequence ID" value="ATV59726.1"/>
    <property type="molecule type" value="Genomic_DNA"/>
</dbReference>
<dbReference type="SUPFAM" id="SSF52743">
    <property type="entry name" value="Subtilisin-like"/>
    <property type="match status" value="1"/>
</dbReference>
<dbReference type="Proteomes" id="UP000230056">
    <property type="component" value="Chromosome"/>
</dbReference>